<accession>A0A836CGQ9</accession>
<name>A0A836CGQ9_9STRA</name>
<comment type="caution">
    <text evidence="6">The sequence shown here is derived from an EMBL/GenBank/DDBJ whole genome shotgun (WGS) entry which is preliminary data.</text>
</comment>
<dbReference type="InterPro" id="IPR038635">
    <property type="entry name" value="CCR4-NOT_su2/3/5_C_sf"/>
</dbReference>
<evidence type="ECO:0000256" key="3">
    <source>
        <dbReference type="ARBA" id="ARBA00023163"/>
    </source>
</evidence>
<proteinExistence type="inferred from homology"/>
<dbReference type="EMBL" id="JAFCMP010000157">
    <property type="protein sequence ID" value="KAG5184628.1"/>
    <property type="molecule type" value="Genomic_DNA"/>
</dbReference>
<dbReference type="Proteomes" id="UP000664859">
    <property type="component" value="Unassembled WGS sequence"/>
</dbReference>
<keyword evidence="3" id="KW-0804">Transcription</keyword>
<keyword evidence="4" id="KW-0812">Transmembrane</keyword>
<evidence type="ECO:0000256" key="2">
    <source>
        <dbReference type="ARBA" id="ARBA00023015"/>
    </source>
</evidence>
<dbReference type="Gene3D" id="2.30.30.1020">
    <property type="entry name" value="CCR4-NOT complex subunit 2/3/5, C-terminal domain"/>
    <property type="match status" value="1"/>
</dbReference>
<protein>
    <recommendedName>
        <fullName evidence="5">NOT2/NOT3/NOT5 C-terminal domain-containing protein</fullName>
    </recommendedName>
</protein>
<dbReference type="InterPro" id="IPR007282">
    <property type="entry name" value="NOT2/3/5_C"/>
</dbReference>
<dbReference type="AlphaFoldDB" id="A0A836CGQ9"/>
<evidence type="ECO:0000313" key="6">
    <source>
        <dbReference type="EMBL" id="KAG5184628.1"/>
    </source>
</evidence>
<dbReference type="GO" id="GO:0030015">
    <property type="term" value="C:CCR4-NOT core complex"/>
    <property type="evidence" value="ECO:0007669"/>
    <property type="project" value="InterPro"/>
</dbReference>
<feature type="transmembrane region" description="Helical" evidence="4">
    <location>
        <begin position="6"/>
        <end position="32"/>
    </location>
</feature>
<reference evidence="6" key="1">
    <citation type="submission" date="2021-02" db="EMBL/GenBank/DDBJ databases">
        <title>First Annotated Genome of the Yellow-green Alga Tribonema minus.</title>
        <authorList>
            <person name="Mahan K.M."/>
        </authorList>
    </citation>
    <scope>NUCLEOTIDE SEQUENCE</scope>
    <source>
        <strain evidence="6">UTEX B ZZ1240</strain>
    </source>
</reference>
<evidence type="ECO:0000256" key="1">
    <source>
        <dbReference type="ARBA" id="ARBA00007682"/>
    </source>
</evidence>
<organism evidence="6 7">
    <name type="scientific">Tribonema minus</name>
    <dbReference type="NCBI Taxonomy" id="303371"/>
    <lineage>
        <taxon>Eukaryota</taxon>
        <taxon>Sar</taxon>
        <taxon>Stramenopiles</taxon>
        <taxon>Ochrophyta</taxon>
        <taxon>PX clade</taxon>
        <taxon>Xanthophyceae</taxon>
        <taxon>Tribonematales</taxon>
        <taxon>Tribonemataceae</taxon>
        <taxon>Tribonema</taxon>
    </lineage>
</organism>
<evidence type="ECO:0000256" key="4">
    <source>
        <dbReference type="SAM" id="Phobius"/>
    </source>
</evidence>
<comment type="similarity">
    <text evidence="1">Belongs to the CNOT2/3/5 family.</text>
</comment>
<sequence length="199" mass="22064">MRQQRIAAAAADTTVSLCVTVICSLTGLLRVIRMTDPDLNMLALGSDLTTLGLNLDSSEVLYATFAGPWAEGPSSGEPQFQLPQCYYMQPPSLKTTHFSKFTLETLFYIFYAMPSDILQAYAAQELYLRDWRFHADLKLWLKRATAADSAAQVRFIFFDHNVWERRGFSGPLPMSVAVGGGLTGGLMSEEDVRVKLPVA</sequence>
<keyword evidence="4" id="KW-0472">Membrane</keyword>
<keyword evidence="2" id="KW-0805">Transcription regulation</keyword>
<keyword evidence="7" id="KW-1185">Reference proteome</keyword>
<dbReference type="OrthoDB" id="25391at2759"/>
<dbReference type="InterPro" id="IPR040168">
    <property type="entry name" value="Not2/3/5"/>
</dbReference>
<gene>
    <name evidence="6" type="ORF">JKP88DRAFT_163138</name>
</gene>
<evidence type="ECO:0000259" key="5">
    <source>
        <dbReference type="Pfam" id="PF04153"/>
    </source>
</evidence>
<dbReference type="GO" id="GO:0006355">
    <property type="term" value="P:regulation of DNA-templated transcription"/>
    <property type="evidence" value="ECO:0007669"/>
    <property type="project" value="InterPro"/>
</dbReference>
<dbReference type="Pfam" id="PF04153">
    <property type="entry name" value="NOT2_3_5_C"/>
    <property type="match status" value="1"/>
</dbReference>
<feature type="domain" description="NOT2/NOT3/NOT5 C-terminal" evidence="5">
    <location>
        <begin position="63"/>
        <end position="166"/>
    </location>
</feature>
<dbReference type="PANTHER" id="PTHR23326">
    <property type="entry name" value="CCR4 NOT-RELATED"/>
    <property type="match status" value="1"/>
</dbReference>
<evidence type="ECO:0000313" key="7">
    <source>
        <dbReference type="Proteomes" id="UP000664859"/>
    </source>
</evidence>
<keyword evidence="4" id="KW-1133">Transmembrane helix</keyword>